<dbReference type="InterPro" id="IPR011024">
    <property type="entry name" value="G_crystallin-like"/>
</dbReference>
<dbReference type="PROSITE" id="PS50915">
    <property type="entry name" value="CRYSTALLIN_BETA_GAMMA"/>
    <property type="match status" value="4"/>
</dbReference>
<sequence>MIMYSEKDFDEKAANINVLGIIANMEETGFGAKIQSINILSGVWVAYESPDFTGEQYILEKGMYSNFGDWGAKKCTISSVQPILMETLESPWGHFKVEVFSEPDFQGQNQIYEGDVNNIEDSFKIMSCKVSSGRWVVYDQADFSGNLWVLEEGIFPNLRAMGCPLDVTIRSIKMISYEFSEPNVVLFGKENFKGRRVKVSKETTDLQAMGYSPDLMSLEVLGGIWVFYEYTNYRGRQLLISPSKIAQWQQFSGWNRIGSLHPLRQKRLYFKLRNKDSGMMMSTNGNLDDVKLLRIQVMEDNGSEDQIWVYQKGVIRCRIAS</sequence>
<reference evidence="6" key="1">
    <citation type="submission" date="2023-05" db="EMBL/GenBank/DDBJ databases">
        <authorList>
            <person name="Stuckert A."/>
        </authorList>
    </citation>
    <scope>NUCLEOTIDE SEQUENCE</scope>
</reference>
<dbReference type="InterPro" id="IPR001064">
    <property type="entry name" value="Beta/gamma_crystallin"/>
</dbReference>
<evidence type="ECO:0000259" key="5">
    <source>
        <dbReference type="PROSITE" id="PS50915"/>
    </source>
</evidence>
<feature type="domain" description="Beta/gamma crystallin 'Greek key'" evidence="5">
    <location>
        <begin position="42"/>
        <end position="84"/>
    </location>
</feature>
<comment type="function">
    <text evidence="1">Crystallins are the dominant structural components of the vertebrate eye lens.</text>
</comment>
<evidence type="ECO:0000313" key="7">
    <source>
        <dbReference type="Proteomes" id="UP001162483"/>
    </source>
</evidence>
<evidence type="ECO:0000256" key="2">
    <source>
        <dbReference type="ARBA" id="ARBA00009646"/>
    </source>
</evidence>
<dbReference type="PANTHER" id="PTHR11818:SF2">
    <property type="entry name" value="BETA_GAMMA CRYSTALLIN DOMAIN-CONTAINING PROTEIN 1"/>
    <property type="match status" value="1"/>
</dbReference>
<dbReference type="Pfam" id="PF00030">
    <property type="entry name" value="Crystall"/>
    <property type="match status" value="3"/>
</dbReference>
<feature type="domain" description="Beta/gamma crystallin 'Greek key'" evidence="5">
    <location>
        <begin position="182"/>
        <end position="222"/>
    </location>
</feature>
<keyword evidence="4" id="KW-0677">Repeat</keyword>
<dbReference type="InterPro" id="IPR050252">
    <property type="entry name" value="Beta/Gamma-Crystallin"/>
</dbReference>
<dbReference type="EMBL" id="CATNWA010018529">
    <property type="protein sequence ID" value="CAI9607954.1"/>
    <property type="molecule type" value="Genomic_DNA"/>
</dbReference>
<feature type="domain" description="Beta/gamma crystallin 'Greek key'" evidence="5">
    <location>
        <begin position="223"/>
        <end position="264"/>
    </location>
</feature>
<keyword evidence="3" id="KW-0273">Eye lens protein</keyword>
<dbReference type="PRINTS" id="PR01367">
    <property type="entry name" value="BGCRYSTALLIN"/>
</dbReference>
<feature type="domain" description="Beta/gamma crystallin 'Greek key'" evidence="5">
    <location>
        <begin position="133"/>
        <end position="176"/>
    </location>
</feature>
<dbReference type="SUPFAM" id="SSF49695">
    <property type="entry name" value="gamma-Crystallin-like"/>
    <property type="match status" value="2"/>
</dbReference>
<comment type="similarity">
    <text evidence="2">Belongs to the beta/gamma-crystallin family.</text>
</comment>
<evidence type="ECO:0000256" key="4">
    <source>
        <dbReference type="ARBA" id="ARBA00022737"/>
    </source>
</evidence>
<comment type="caution">
    <text evidence="6">The sequence shown here is derived from an EMBL/GenBank/DDBJ whole genome shotgun (WGS) entry which is preliminary data.</text>
</comment>
<gene>
    <name evidence="6" type="ORF">SPARVUS_LOCUS14024473</name>
</gene>
<name>A0ABN9GG99_9NEOB</name>
<dbReference type="Gene3D" id="2.60.20.10">
    <property type="entry name" value="Crystallins"/>
    <property type="match status" value="3"/>
</dbReference>
<accession>A0ABN9GG99</accession>
<dbReference type="SMART" id="SM00247">
    <property type="entry name" value="XTALbg"/>
    <property type="match status" value="3"/>
</dbReference>
<dbReference type="PANTHER" id="PTHR11818">
    <property type="entry name" value="BETA/GAMMA CRYSTALLIN"/>
    <property type="match status" value="1"/>
</dbReference>
<keyword evidence="7" id="KW-1185">Reference proteome</keyword>
<proteinExistence type="inferred from homology"/>
<organism evidence="6 7">
    <name type="scientific">Staurois parvus</name>
    <dbReference type="NCBI Taxonomy" id="386267"/>
    <lineage>
        <taxon>Eukaryota</taxon>
        <taxon>Metazoa</taxon>
        <taxon>Chordata</taxon>
        <taxon>Craniata</taxon>
        <taxon>Vertebrata</taxon>
        <taxon>Euteleostomi</taxon>
        <taxon>Amphibia</taxon>
        <taxon>Batrachia</taxon>
        <taxon>Anura</taxon>
        <taxon>Neobatrachia</taxon>
        <taxon>Ranoidea</taxon>
        <taxon>Ranidae</taxon>
        <taxon>Staurois</taxon>
    </lineage>
</organism>
<protein>
    <recommendedName>
        <fullName evidence="5">Beta/gamma crystallin 'Greek key' domain-containing protein</fullName>
    </recommendedName>
</protein>
<evidence type="ECO:0000313" key="6">
    <source>
        <dbReference type="EMBL" id="CAI9607954.1"/>
    </source>
</evidence>
<evidence type="ECO:0000256" key="3">
    <source>
        <dbReference type="ARBA" id="ARBA00022613"/>
    </source>
</evidence>
<evidence type="ECO:0000256" key="1">
    <source>
        <dbReference type="ARBA" id="ARBA00003689"/>
    </source>
</evidence>
<dbReference type="Proteomes" id="UP001162483">
    <property type="component" value="Unassembled WGS sequence"/>
</dbReference>